<dbReference type="CDD" id="cd02440">
    <property type="entry name" value="AdoMet_MTases"/>
    <property type="match status" value="1"/>
</dbReference>
<evidence type="ECO:0000259" key="3">
    <source>
        <dbReference type="Pfam" id="PF13649"/>
    </source>
</evidence>
<dbReference type="EMBL" id="CP035733">
    <property type="protein sequence ID" value="QGY80944.1"/>
    <property type="molecule type" value="Genomic_DNA"/>
</dbReference>
<organism evidence="4 5">
    <name type="scientific">Sphingorhabdus lacus</name>
    <dbReference type="NCBI Taxonomy" id="392610"/>
    <lineage>
        <taxon>Bacteria</taxon>
        <taxon>Pseudomonadati</taxon>
        <taxon>Pseudomonadota</taxon>
        <taxon>Alphaproteobacteria</taxon>
        <taxon>Sphingomonadales</taxon>
        <taxon>Sphingomonadaceae</taxon>
        <taxon>Sphingorhabdus</taxon>
    </lineage>
</organism>
<accession>A0A6I6L860</accession>
<keyword evidence="1 4" id="KW-0489">Methyltransferase</keyword>
<evidence type="ECO:0000313" key="5">
    <source>
        <dbReference type="Proteomes" id="UP000428803"/>
    </source>
</evidence>
<evidence type="ECO:0000256" key="2">
    <source>
        <dbReference type="ARBA" id="ARBA00022679"/>
    </source>
</evidence>
<evidence type="ECO:0000256" key="1">
    <source>
        <dbReference type="ARBA" id="ARBA00022603"/>
    </source>
</evidence>
<dbReference type="InterPro" id="IPR041698">
    <property type="entry name" value="Methyltransf_25"/>
</dbReference>
<dbReference type="PANTHER" id="PTHR43861">
    <property type="entry name" value="TRANS-ACONITATE 2-METHYLTRANSFERASE-RELATED"/>
    <property type="match status" value="1"/>
</dbReference>
<dbReference type="GO" id="GO:0032259">
    <property type="term" value="P:methylation"/>
    <property type="evidence" value="ECO:0007669"/>
    <property type="project" value="UniProtKB-KW"/>
</dbReference>
<name>A0A6I6L860_9SPHN</name>
<proteinExistence type="predicted"/>
<dbReference type="Proteomes" id="UP000428803">
    <property type="component" value="Chromosome"/>
</dbReference>
<dbReference type="OrthoDB" id="9777638at2"/>
<keyword evidence="2 4" id="KW-0808">Transferase</keyword>
<dbReference type="Pfam" id="PF13649">
    <property type="entry name" value="Methyltransf_25"/>
    <property type="match status" value="1"/>
</dbReference>
<reference evidence="5" key="1">
    <citation type="submission" date="2019-01" db="EMBL/GenBank/DDBJ databases">
        <title>Sphingorhabdus lacus sp.nov., isolated from an oligotrophic freshwater lake.</title>
        <authorList>
            <person name="Park M."/>
        </authorList>
    </citation>
    <scope>NUCLEOTIDE SEQUENCE [LARGE SCALE GENOMIC DNA]</scope>
    <source>
        <strain evidence="5">IMCC1753</strain>
    </source>
</reference>
<protein>
    <submittedName>
        <fullName evidence="4">Methyltransferase domain-containing protein</fullName>
    </submittedName>
</protein>
<dbReference type="Gene3D" id="3.40.50.150">
    <property type="entry name" value="Vaccinia Virus protein VP39"/>
    <property type="match status" value="1"/>
</dbReference>
<sequence length="288" mass="30898">MTSQNESNPEALKGEDWAGEMGAKWLANLERFEGMIAPIGEALLKQADFKPSERVLDIGCGGGGTTIAIAEAVAPSGEVLGIDISPDLTTASTQRARDAGVSNIRFICADAATIQLSDAPFDRLFSRFGSMFFAEPHKAFANLHSLLRPGARIDLAVWGPPRDNLWMMEMMGVVRRYVEIPPAIPRAPGPFAFEDIDYLNEILASGGFSRVSIIPYQGLQPIGGVNVEPQDAVSFVLSSMAVGRALDEQGADVRAAAEADLVKLFKSHYVAEQGVMMQGKAWLVSATA</sequence>
<evidence type="ECO:0000313" key="4">
    <source>
        <dbReference type="EMBL" id="QGY80944.1"/>
    </source>
</evidence>
<gene>
    <name evidence="4" type="ORF">EUU25_10140</name>
</gene>
<dbReference type="AlphaFoldDB" id="A0A6I6L860"/>
<dbReference type="KEGG" id="slaa:EUU25_10140"/>
<dbReference type="InterPro" id="IPR029063">
    <property type="entry name" value="SAM-dependent_MTases_sf"/>
</dbReference>
<feature type="domain" description="Methyltransferase" evidence="3">
    <location>
        <begin position="55"/>
        <end position="150"/>
    </location>
</feature>
<dbReference type="PANTHER" id="PTHR43861:SF1">
    <property type="entry name" value="TRANS-ACONITATE 2-METHYLTRANSFERASE"/>
    <property type="match status" value="1"/>
</dbReference>
<keyword evidence="5" id="KW-1185">Reference proteome</keyword>
<dbReference type="GO" id="GO:0008168">
    <property type="term" value="F:methyltransferase activity"/>
    <property type="evidence" value="ECO:0007669"/>
    <property type="project" value="UniProtKB-KW"/>
</dbReference>
<dbReference type="RefSeq" id="WP_158900666.1">
    <property type="nucleotide sequence ID" value="NZ_CP035733.1"/>
</dbReference>
<dbReference type="SUPFAM" id="SSF53335">
    <property type="entry name" value="S-adenosyl-L-methionine-dependent methyltransferases"/>
    <property type="match status" value="1"/>
</dbReference>